<feature type="domain" description="Arrestin C-terminal-like" evidence="2">
    <location>
        <begin position="174"/>
        <end position="307"/>
    </location>
</feature>
<dbReference type="AlphaFoldDB" id="A0A815LUI4"/>
<dbReference type="GO" id="GO:0005737">
    <property type="term" value="C:cytoplasm"/>
    <property type="evidence" value="ECO:0007669"/>
    <property type="project" value="TreeGrafter"/>
</dbReference>
<dbReference type="PANTHER" id="PTHR11188">
    <property type="entry name" value="ARRESTIN DOMAIN CONTAINING PROTEIN"/>
    <property type="match status" value="1"/>
</dbReference>
<evidence type="ECO:0000259" key="2">
    <source>
        <dbReference type="SMART" id="SM01017"/>
    </source>
</evidence>
<dbReference type="Proteomes" id="UP000663860">
    <property type="component" value="Unassembled WGS sequence"/>
</dbReference>
<dbReference type="InterPro" id="IPR011022">
    <property type="entry name" value="Arrestin_C-like"/>
</dbReference>
<gene>
    <name evidence="3" type="ORF">IZO911_LOCUS40306</name>
</gene>
<proteinExistence type="inferred from homology"/>
<dbReference type="Pfam" id="PF00339">
    <property type="entry name" value="Arrestin_N"/>
    <property type="match status" value="1"/>
</dbReference>
<dbReference type="GO" id="GO:0015031">
    <property type="term" value="P:protein transport"/>
    <property type="evidence" value="ECO:0007669"/>
    <property type="project" value="TreeGrafter"/>
</dbReference>
<dbReference type="InterPro" id="IPR014756">
    <property type="entry name" value="Ig_E-set"/>
</dbReference>
<sequence length="356" mass="40593">MGNNVGVTMAINIDRPNPFYYTDECVSGSVKFDITESKLEVEGVYITLIGAIGYTTTVSVATSGTHVGRQIEYHTAPFYSAKVILAQLEPEQKELIYKQGQYSWPFQFPLTTHLPPTFNQPEKYPHIRYYLEVVIDKPWYKPNNKQGKLLTIFPRVNLLENPRCLVPTIFGNQNRKDIKLNGTLNKSGYVPGELIAVTLEIENPQRVCIQRIDLSMLQSYDIRENSNQINIFKATLPKIVNRKDEQINETISIRIPVVSLPPSYQFQGLQTATYVDIHYLLQFEVKVEGMFTNFEIKVPITLGTKSISDQAHQQALNPLNNPSSSNVEQSMFFTDTEPPPPSYEFVVQNRNNFTVF</sequence>
<dbReference type="EMBL" id="CAJNOE010001347">
    <property type="protein sequence ID" value="CAF1414933.1"/>
    <property type="molecule type" value="Genomic_DNA"/>
</dbReference>
<evidence type="ECO:0000313" key="4">
    <source>
        <dbReference type="Proteomes" id="UP000663860"/>
    </source>
</evidence>
<evidence type="ECO:0000313" key="3">
    <source>
        <dbReference type="EMBL" id="CAF1414933.1"/>
    </source>
</evidence>
<evidence type="ECO:0000256" key="1">
    <source>
        <dbReference type="ARBA" id="ARBA00005298"/>
    </source>
</evidence>
<dbReference type="Gene3D" id="2.60.40.640">
    <property type="match status" value="2"/>
</dbReference>
<dbReference type="InterPro" id="IPR050357">
    <property type="entry name" value="Arrestin_domain-protein"/>
</dbReference>
<dbReference type="InterPro" id="IPR011021">
    <property type="entry name" value="Arrestin-like_N"/>
</dbReference>
<protein>
    <recommendedName>
        <fullName evidence="2">Arrestin C-terminal-like domain-containing protein</fullName>
    </recommendedName>
</protein>
<dbReference type="InterPro" id="IPR014752">
    <property type="entry name" value="Arrestin-like_C"/>
</dbReference>
<accession>A0A815LUI4</accession>
<dbReference type="Pfam" id="PF02752">
    <property type="entry name" value="Arrestin_C"/>
    <property type="match status" value="1"/>
</dbReference>
<name>A0A815LUI4_9BILA</name>
<reference evidence="3" key="1">
    <citation type="submission" date="2021-02" db="EMBL/GenBank/DDBJ databases">
        <authorList>
            <person name="Nowell W R."/>
        </authorList>
    </citation>
    <scope>NUCLEOTIDE SEQUENCE</scope>
</reference>
<dbReference type="SUPFAM" id="SSF81296">
    <property type="entry name" value="E set domains"/>
    <property type="match status" value="2"/>
</dbReference>
<comment type="caution">
    <text evidence="3">The sequence shown here is derived from an EMBL/GenBank/DDBJ whole genome shotgun (WGS) entry which is preliminary data.</text>
</comment>
<organism evidence="3 4">
    <name type="scientific">Adineta steineri</name>
    <dbReference type="NCBI Taxonomy" id="433720"/>
    <lineage>
        <taxon>Eukaryota</taxon>
        <taxon>Metazoa</taxon>
        <taxon>Spiralia</taxon>
        <taxon>Gnathifera</taxon>
        <taxon>Rotifera</taxon>
        <taxon>Eurotatoria</taxon>
        <taxon>Bdelloidea</taxon>
        <taxon>Adinetida</taxon>
        <taxon>Adinetidae</taxon>
        <taxon>Adineta</taxon>
    </lineage>
</organism>
<comment type="similarity">
    <text evidence="1">Belongs to the arrestin family.</text>
</comment>
<dbReference type="SMART" id="SM01017">
    <property type="entry name" value="Arrestin_C"/>
    <property type="match status" value="1"/>
</dbReference>
<dbReference type="PANTHER" id="PTHR11188:SF17">
    <property type="entry name" value="FI21816P1"/>
    <property type="match status" value="1"/>
</dbReference>